<evidence type="ECO:0000313" key="5">
    <source>
        <dbReference type="Proteomes" id="UP001254848"/>
    </source>
</evidence>
<keyword evidence="1" id="KW-0573">Peptidoglycan synthesis</keyword>
<dbReference type="InterPro" id="IPR005490">
    <property type="entry name" value="LD_TPept_cat_dom"/>
</dbReference>
<gene>
    <name evidence="4" type="ORF">Q4T40_05535</name>
</gene>
<dbReference type="EMBL" id="JAUOZS010000001">
    <property type="protein sequence ID" value="MDT8900702.1"/>
    <property type="molecule type" value="Genomic_DNA"/>
</dbReference>
<sequence length="347" mass="38879">MNAKTREEEYLRRMKALGYEPDLRGMDDDDIKWELGKMEEADRRREPPPEQPLRTVYRPVDPGLKARILRMFGQPYDESAIPKGQEFYLNGWDNGEDEYRLQKKPAPDMLNPLGGGMKRPEEPLNYWDTVLKGSQSNGNIFEPYLKPLTTFPEQNSSVHPTRDNMYTQYSYEPSGHDAGVHMKGGDGGTNKDVDDSGQTKESGDHYILYSQEDQRFYWINGQTGTVVNSWAGSNKFVPGVNENGVPRESLPIGTYEVSAEISDGKYGPAYGTFYITTGDPRGRDIHGGGTGLDDPYAPNHELLPTHGCLRMQNADGTDLSRRIIGQGNKVRLVVINGPAKLSGNDLR</sequence>
<dbReference type="GO" id="GO:0016740">
    <property type="term" value="F:transferase activity"/>
    <property type="evidence" value="ECO:0007669"/>
    <property type="project" value="UniProtKB-KW"/>
</dbReference>
<dbReference type="EC" id="2.-.-.-" evidence="4"/>
<keyword evidence="1" id="KW-0133">Cell shape</keyword>
<dbReference type="CDD" id="cd16913">
    <property type="entry name" value="YkuD_like"/>
    <property type="match status" value="1"/>
</dbReference>
<dbReference type="Proteomes" id="UP001254848">
    <property type="component" value="Unassembled WGS sequence"/>
</dbReference>
<name>A0ABU3NV61_9FIRM</name>
<feature type="active site" description="Proton donor/acceptor" evidence="1">
    <location>
        <position position="286"/>
    </location>
</feature>
<organism evidence="4 5">
    <name type="scientific">Anaeroselena agilis</name>
    <dbReference type="NCBI Taxonomy" id="3063788"/>
    <lineage>
        <taxon>Bacteria</taxon>
        <taxon>Bacillati</taxon>
        <taxon>Bacillota</taxon>
        <taxon>Negativicutes</taxon>
        <taxon>Acetonemataceae</taxon>
        <taxon>Anaeroselena</taxon>
    </lineage>
</organism>
<comment type="caution">
    <text evidence="4">The sequence shown here is derived from an EMBL/GenBank/DDBJ whole genome shotgun (WGS) entry which is preliminary data.</text>
</comment>
<accession>A0ABU3NV61</accession>
<reference evidence="4 5" key="1">
    <citation type="submission" date="2023-07" db="EMBL/GenBank/DDBJ databases">
        <title>The novel representative of Negativicutes class, Anaeroselena agilis gen. nov. sp. nov.</title>
        <authorList>
            <person name="Prokofeva M.I."/>
            <person name="Elcheninov A.G."/>
            <person name="Klyukina A."/>
            <person name="Kublanov I.V."/>
            <person name="Frolov E.N."/>
            <person name="Podosokorskaya O.A."/>
        </authorList>
    </citation>
    <scope>NUCLEOTIDE SEQUENCE [LARGE SCALE GENOMIC DNA]</scope>
    <source>
        <strain evidence="4 5">4137-cl</strain>
    </source>
</reference>
<proteinExistence type="predicted"/>
<keyword evidence="1" id="KW-0961">Cell wall biogenesis/degradation</keyword>
<keyword evidence="5" id="KW-1185">Reference proteome</keyword>
<evidence type="ECO:0000313" key="4">
    <source>
        <dbReference type="EMBL" id="MDT8900702.1"/>
    </source>
</evidence>
<protein>
    <submittedName>
        <fullName evidence="4">L,D-transpeptidase</fullName>
        <ecNumber evidence="4">2.-.-.-</ecNumber>
    </submittedName>
</protein>
<evidence type="ECO:0000256" key="2">
    <source>
        <dbReference type="SAM" id="MobiDB-lite"/>
    </source>
</evidence>
<feature type="domain" description="L,D-TPase catalytic" evidence="3">
    <location>
        <begin position="205"/>
        <end position="333"/>
    </location>
</feature>
<feature type="active site" description="Nucleophile" evidence="1">
    <location>
        <position position="308"/>
    </location>
</feature>
<evidence type="ECO:0000256" key="1">
    <source>
        <dbReference type="PROSITE-ProRule" id="PRU01373"/>
    </source>
</evidence>
<dbReference type="RefSeq" id="WP_413779239.1">
    <property type="nucleotide sequence ID" value="NZ_JAUOZS010000001.1"/>
</dbReference>
<comment type="pathway">
    <text evidence="1">Cell wall biogenesis; peptidoglycan biosynthesis.</text>
</comment>
<dbReference type="PROSITE" id="PS52029">
    <property type="entry name" value="LD_TPASE"/>
    <property type="match status" value="1"/>
</dbReference>
<evidence type="ECO:0000259" key="3">
    <source>
        <dbReference type="PROSITE" id="PS52029"/>
    </source>
</evidence>
<keyword evidence="4" id="KW-0808">Transferase</keyword>
<feature type="region of interest" description="Disordered" evidence="2">
    <location>
        <begin position="182"/>
        <end position="201"/>
    </location>
</feature>